<evidence type="ECO:0000256" key="1">
    <source>
        <dbReference type="SAM" id="Phobius"/>
    </source>
</evidence>
<name>A0A516GCQ5_9MICO</name>
<keyword evidence="3" id="KW-1185">Reference proteome</keyword>
<proteinExistence type="predicted"/>
<feature type="transmembrane region" description="Helical" evidence="1">
    <location>
        <begin position="55"/>
        <end position="72"/>
    </location>
</feature>
<organism evidence="2 3">
    <name type="scientific">Ornithinimicrobium ciconiae</name>
    <dbReference type="NCBI Taxonomy" id="2594265"/>
    <lineage>
        <taxon>Bacteria</taxon>
        <taxon>Bacillati</taxon>
        <taxon>Actinomycetota</taxon>
        <taxon>Actinomycetes</taxon>
        <taxon>Micrococcales</taxon>
        <taxon>Ornithinimicrobiaceae</taxon>
        <taxon>Ornithinimicrobium</taxon>
    </lineage>
</organism>
<reference evidence="2 3" key="1">
    <citation type="submission" date="2019-07" db="EMBL/GenBank/DDBJ databases">
        <title>complete genome sequencing of Ornithinimicrobium sp. H23M54.</title>
        <authorList>
            <person name="Bae J.-W."/>
            <person name="Lee S.-Y."/>
        </authorList>
    </citation>
    <scope>NUCLEOTIDE SEQUENCE [LARGE SCALE GENOMIC DNA]</scope>
    <source>
        <strain evidence="2 3">H23M54</strain>
    </source>
</reference>
<feature type="transmembrane region" description="Helical" evidence="1">
    <location>
        <begin position="130"/>
        <end position="152"/>
    </location>
</feature>
<sequence>MSALALLLVAVGLTDLVAARDGSRPTIGRLAGTLVGLTSIAALALLADLDGWGDVALLGVVGVTTGAWAVLVDRAERSDSAQGLALAALAAGVGVTVLFSGWASNVAGPLARWLDWSGITALGAIDPTRAVLLLGLFLTQLSTGNAVVRLVLARTGALDPRGGPQAADRLRGGRLLGPMERVFILGLGLAGQVTAASVVIAAKGLIRWPELQRASRDSERREQAASDGTAAPIDQVTEYFLIGSFVSWLVALAALAVAHLA</sequence>
<feature type="transmembrane region" description="Helical" evidence="1">
    <location>
        <begin position="84"/>
        <end position="103"/>
    </location>
</feature>
<evidence type="ECO:0000313" key="3">
    <source>
        <dbReference type="Proteomes" id="UP000315395"/>
    </source>
</evidence>
<dbReference type="RefSeq" id="WP_143783985.1">
    <property type="nucleotide sequence ID" value="NZ_CP041616.1"/>
</dbReference>
<dbReference type="AlphaFoldDB" id="A0A516GCQ5"/>
<dbReference type="KEGG" id="orz:FNH13_13965"/>
<feature type="transmembrane region" description="Helical" evidence="1">
    <location>
        <begin position="182"/>
        <end position="206"/>
    </location>
</feature>
<gene>
    <name evidence="2" type="ORF">FNH13_13965</name>
</gene>
<accession>A0A516GCQ5</accession>
<evidence type="ECO:0000313" key="2">
    <source>
        <dbReference type="EMBL" id="QDO89298.1"/>
    </source>
</evidence>
<keyword evidence="1" id="KW-1133">Transmembrane helix</keyword>
<dbReference type="OrthoDB" id="4715924at2"/>
<feature type="transmembrane region" description="Helical" evidence="1">
    <location>
        <begin position="239"/>
        <end position="260"/>
    </location>
</feature>
<dbReference type="EMBL" id="CP041616">
    <property type="protein sequence ID" value="QDO89298.1"/>
    <property type="molecule type" value="Genomic_DNA"/>
</dbReference>
<dbReference type="Proteomes" id="UP000315395">
    <property type="component" value="Chromosome"/>
</dbReference>
<keyword evidence="1" id="KW-0472">Membrane</keyword>
<keyword evidence="1" id="KW-0812">Transmembrane</keyword>
<protein>
    <submittedName>
        <fullName evidence="2">Uncharacterized protein</fullName>
    </submittedName>
</protein>